<gene>
    <name evidence="4" type="ORF">TorRG33x02_319270</name>
</gene>
<dbReference type="Gene3D" id="3.30.559.10">
    <property type="entry name" value="Chloramphenicol acetyltransferase-like domain"/>
    <property type="match status" value="1"/>
</dbReference>
<keyword evidence="5" id="KW-1185">Reference proteome</keyword>
<comment type="similarity">
    <text evidence="1">Belongs to the plant acyltransferase family.</text>
</comment>
<reference evidence="5" key="1">
    <citation type="submission" date="2016-06" db="EMBL/GenBank/DDBJ databases">
        <title>Parallel loss of symbiosis genes in relatives of nitrogen-fixing non-legume Parasponia.</title>
        <authorList>
            <person name="Van Velzen R."/>
            <person name="Holmer R."/>
            <person name="Bu F."/>
            <person name="Rutten L."/>
            <person name="Van Zeijl A."/>
            <person name="Liu W."/>
            <person name="Santuari L."/>
            <person name="Cao Q."/>
            <person name="Sharma T."/>
            <person name="Shen D."/>
            <person name="Roswanjaya Y."/>
            <person name="Wardhani T."/>
            <person name="Kalhor M.S."/>
            <person name="Jansen J."/>
            <person name="Van den Hoogen J."/>
            <person name="Gungor B."/>
            <person name="Hartog M."/>
            <person name="Hontelez J."/>
            <person name="Verver J."/>
            <person name="Yang W.-C."/>
            <person name="Schijlen E."/>
            <person name="Repin R."/>
            <person name="Schilthuizen M."/>
            <person name="Schranz E."/>
            <person name="Heidstra R."/>
            <person name="Miyata K."/>
            <person name="Fedorova E."/>
            <person name="Kohlen W."/>
            <person name="Bisseling T."/>
            <person name="Smit S."/>
            <person name="Geurts R."/>
        </authorList>
    </citation>
    <scope>NUCLEOTIDE SEQUENCE [LARGE SCALE GENOMIC DNA]</scope>
    <source>
        <strain evidence="5">cv. RG33-2</strain>
    </source>
</reference>
<dbReference type="Proteomes" id="UP000237000">
    <property type="component" value="Unassembled WGS sequence"/>
</dbReference>
<keyword evidence="3" id="KW-0012">Acyltransferase</keyword>
<evidence type="ECO:0000256" key="1">
    <source>
        <dbReference type="ARBA" id="ARBA00009861"/>
    </source>
</evidence>
<evidence type="ECO:0000256" key="3">
    <source>
        <dbReference type="ARBA" id="ARBA00023315"/>
    </source>
</evidence>
<keyword evidence="2 4" id="KW-0808">Transferase</keyword>
<dbReference type="InParanoid" id="A0A2P5BJ82"/>
<name>A0A2P5BJ82_TREOI</name>
<proteinExistence type="inferred from homology"/>
<evidence type="ECO:0000256" key="2">
    <source>
        <dbReference type="ARBA" id="ARBA00022679"/>
    </source>
</evidence>
<dbReference type="GO" id="GO:0016746">
    <property type="term" value="F:acyltransferase activity"/>
    <property type="evidence" value="ECO:0007669"/>
    <property type="project" value="UniProtKB-KW"/>
</dbReference>
<dbReference type="Pfam" id="PF02458">
    <property type="entry name" value="Transferase"/>
    <property type="match status" value="1"/>
</dbReference>
<evidence type="ECO:0000313" key="5">
    <source>
        <dbReference type="Proteomes" id="UP000237000"/>
    </source>
</evidence>
<dbReference type="AlphaFoldDB" id="A0A2P5BJ82"/>
<dbReference type="EMBL" id="JXTC01000511">
    <property type="protein sequence ID" value="PON48847.1"/>
    <property type="molecule type" value="Genomic_DNA"/>
</dbReference>
<dbReference type="OrthoDB" id="1932220at2759"/>
<dbReference type="STRING" id="63057.A0A2P5BJ82"/>
<dbReference type="PANTHER" id="PTHR31623:SF110">
    <property type="entry name" value="VINORINE SYNTHASE-LIKE"/>
    <property type="match status" value="1"/>
</dbReference>
<evidence type="ECO:0000313" key="4">
    <source>
        <dbReference type="EMBL" id="PON48847.1"/>
    </source>
</evidence>
<dbReference type="InterPro" id="IPR023213">
    <property type="entry name" value="CAT-like_dom_sf"/>
</dbReference>
<protein>
    <submittedName>
        <fullName evidence="4">Transferase</fullName>
    </submittedName>
</protein>
<comment type="caution">
    <text evidence="4">The sequence shown here is derived from an EMBL/GenBank/DDBJ whole genome shotgun (WGS) entry which is preliminary data.</text>
</comment>
<sequence>MEKIWFKENKYVTKRFLFDSRAIAALRAKAKSERIPKPLRNKALTGFIWKHATATSSIASGSPKLLIATHAVNLRPRMKPNNSLDTSTRNLFWWAFAATNPTNEGVR</sequence>
<accession>A0A2P5BJ82</accession>
<organism evidence="4 5">
    <name type="scientific">Trema orientale</name>
    <name type="common">Charcoal tree</name>
    <name type="synonym">Celtis orientalis</name>
    <dbReference type="NCBI Taxonomy" id="63057"/>
    <lineage>
        <taxon>Eukaryota</taxon>
        <taxon>Viridiplantae</taxon>
        <taxon>Streptophyta</taxon>
        <taxon>Embryophyta</taxon>
        <taxon>Tracheophyta</taxon>
        <taxon>Spermatophyta</taxon>
        <taxon>Magnoliopsida</taxon>
        <taxon>eudicotyledons</taxon>
        <taxon>Gunneridae</taxon>
        <taxon>Pentapetalae</taxon>
        <taxon>rosids</taxon>
        <taxon>fabids</taxon>
        <taxon>Rosales</taxon>
        <taxon>Cannabaceae</taxon>
        <taxon>Trema</taxon>
    </lineage>
</organism>
<dbReference type="PANTHER" id="PTHR31623">
    <property type="entry name" value="F21J9.9"/>
    <property type="match status" value="1"/>
</dbReference>